<dbReference type="GO" id="GO:0035556">
    <property type="term" value="P:intracellular signal transduction"/>
    <property type="evidence" value="ECO:0007669"/>
    <property type="project" value="TreeGrafter"/>
</dbReference>
<dbReference type="PROSITE" id="PS00108">
    <property type="entry name" value="PROTEIN_KINASE_ST"/>
    <property type="match status" value="1"/>
</dbReference>
<evidence type="ECO:0000313" key="6">
    <source>
        <dbReference type="EMBL" id="THV42005.1"/>
    </source>
</evidence>
<reference evidence="7" key="1">
    <citation type="submission" date="2019-04" db="EMBL/GenBank/DDBJ databases">
        <title>Nocardioides xinjiangensis sp. nov.</title>
        <authorList>
            <person name="Liu S."/>
        </authorList>
    </citation>
    <scope>NUCLEOTIDE SEQUENCE [LARGE SCALE GENOMIC DNA]</scope>
    <source>
        <strain evidence="7">18</strain>
    </source>
</reference>
<dbReference type="PROSITE" id="PS50011">
    <property type="entry name" value="PROTEIN_KINASE_DOM"/>
    <property type="match status" value="1"/>
</dbReference>
<protein>
    <recommendedName>
        <fullName evidence="5">Protein kinase domain-containing protein</fullName>
    </recommendedName>
</protein>
<dbReference type="Gene3D" id="3.30.200.20">
    <property type="entry name" value="Phosphorylase Kinase, domain 1"/>
    <property type="match status" value="1"/>
</dbReference>
<dbReference type="InterPro" id="IPR000719">
    <property type="entry name" value="Prot_kinase_dom"/>
</dbReference>
<organism evidence="6 7">
    <name type="scientific">Glycomyces buryatensis</name>
    <dbReference type="NCBI Taxonomy" id="2570927"/>
    <lineage>
        <taxon>Bacteria</taxon>
        <taxon>Bacillati</taxon>
        <taxon>Actinomycetota</taxon>
        <taxon>Actinomycetes</taxon>
        <taxon>Glycomycetales</taxon>
        <taxon>Glycomycetaceae</taxon>
        <taxon>Glycomyces</taxon>
    </lineage>
</organism>
<dbReference type="SMART" id="SM00220">
    <property type="entry name" value="S_TKc"/>
    <property type="match status" value="1"/>
</dbReference>
<dbReference type="AlphaFoldDB" id="A0A4S8QGC8"/>
<evidence type="ECO:0000256" key="2">
    <source>
        <dbReference type="ARBA" id="ARBA00022840"/>
    </source>
</evidence>
<dbReference type="GO" id="GO:0004674">
    <property type="term" value="F:protein serine/threonine kinase activity"/>
    <property type="evidence" value="ECO:0007669"/>
    <property type="project" value="TreeGrafter"/>
</dbReference>
<accession>A0A4S8QGC8</accession>
<evidence type="ECO:0000256" key="4">
    <source>
        <dbReference type="SAM" id="Phobius"/>
    </source>
</evidence>
<keyword evidence="4" id="KW-0812">Transmembrane</keyword>
<keyword evidence="7" id="KW-1185">Reference proteome</keyword>
<feature type="domain" description="Protein kinase" evidence="5">
    <location>
        <begin position="20"/>
        <end position="274"/>
    </location>
</feature>
<dbReference type="Pfam" id="PF00069">
    <property type="entry name" value="Pkinase"/>
    <property type="match status" value="1"/>
</dbReference>
<dbReference type="OrthoDB" id="9762169at2"/>
<feature type="compositionally biased region" description="Acidic residues" evidence="3">
    <location>
        <begin position="428"/>
        <end position="439"/>
    </location>
</feature>
<evidence type="ECO:0000256" key="3">
    <source>
        <dbReference type="SAM" id="MobiDB-lite"/>
    </source>
</evidence>
<evidence type="ECO:0000256" key="1">
    <source>
        <dbReference type="ARBA" id="ARBA00022741"/>
    </source>
</evidence>
<dbReference type="CDD" id="cd14014">
    <property type="entry name" value="STKc_PknB_like"/>
    <property type="match status" value="1"/>
</dbReference>
<dbReference type="Gene3D" id="1.10.510.10">
    <property type="entry name" value="Transferase(Phosphotransferase) domain 1"/>
    <property type="match status" value="1"/>
</dbReference>
<reference evidence="6 7" key="2">
    <citation type="submission" date="2019-05" db="EMBL/GenBank/DDBJ databases">
        <title>Glycomyces buryatensis sp. nov.</title>
        <authorList>
            <person name="Nikitina E."/>
        </authorList>
    </citation>
    <scope>NUCLEOTIDE SEQUENCE [LARGE SCALE GENOMIC DNA]</scope>
    <source>
        <strain evidence="6 7">18</strain>
    </source>
</reference>
<gene>
    <name evidence="6" type="ORF">FAB82_08750</name>
</gene>
<evidence type="ECO:0000313" key="7">
    <source>
        <dbReference type="Proteomes" id="UP000308760"/>
    </source>
</evidence>
<keyword evidence="2" id="KW-0067">ATP-binding</keyword>
<dbReference type="PANTHER" id="PTHR24346">
    <property type="entry name" value="MAP/MICROTUBULE AFFINITY-REGULATING KINASE"/>
    <property type="match status" value="1"/>
</dbReference>
<dbReference type="InterPro" id="IPR008271">
    <property type="entry name" value="Ser/Thr_kinase_AS"/>
</dbReference>
<keyword evidence="1" id="KW-0547">Nucleotide-binding</keyword>
<dbReference type="GO" id="GO:0005737">
    <property type="term" value="C:cytoplasm"/>
    <property type="evidence" value="ECO:0007669"/>
    <property type="project" value="TreeGrafter"/>
</dbReference>
<feature type="compositionally biased region" description="Low complexity" evidence="3">
    <location>
        <begin position="382"/>
        <end position="401"/>
    </location>
</feature>
<dbReference type="InterPro" id="IPR011009">
    <property type="entry name" value="Kinase-like_dom_sf"/>
</dbReference>
<comment type="caution">
    <text evidence="6">The sequence shown here is derived from an EMBL/GenBank/DDBJ whole genome shotgun (WGS) entry which is preliminary data.</text>
</comment>
<keyword evidence="4" id="KW-0472">Membrane</keyword>
<evidence type="ECO:0000259" key="5">
    <source>
        <dbReference type="PROSITE" id="PS50011"/>
    </source>
</evidence>
<dbReference type="PANTHER" id="PTHR24346:SF30">
    <property type="entry name" value="MATERNAL EMBRYONIC LEUCINE ZIPPER KINASE"/>
    <property type="match status" value="1"/>
</dbReference>
<dbReference type="EMBL" id="STGY01000032">
    <property type="protein sequence ID" value="THV42005.1"/>
    <property type="molecule type" value="Genomic_DNA"/>
</dbReference>
<dbReference type="GO" id="GO:0005524">
    <property type="term" value="F:ATP binding"/>
    <property type="evidence" value="ECO:0007669"/>
    <property type="project" value="UniProtKB-KW"/>
</dbReference>
<feature type="transmembrane region" description="Helical" evidence="4">
    <location>
        <begin position="340"/>
        <end position="361"/>
    </location>
</feature>
<feature type="region of interest" description="Disordered" evidence="3">
    <location>
        <begin position="368"/>
        <end position="461"/>
    </location>
</feature>
<sequence length="461" mass="48779">MTKPQYPRGATMTTVLANRFALHHEIARGSVGVVWRGLDQVTGDAVAVKVLREELREETEIVETFFAEAEILNAIQHPGVIGVRDFIVTETIMAIVLEFVEGRDLREHLRAHGPLSAAEAARRCASAAETLAAVHRVGYLHGDVKPGNLMLSGDSGVKFIDFGIARAAEAEGTPSHGTPEYVAPEVAAGESVCPGIDNYALGLVLYEALTGHSAYRGGSIDEVLQRHLTEIPVRPVAVDAELWKVVETLLSLRPADRGDLDAVATELRRLAPRLSPNPTAPIKPRLRRREEPSKFHYSPVTPAAAAIDVAAVQEAKGPEPTLFDMSDPLPERTERRRRPLLLAGAGALGLVAIAAVAVLALTGNGPHGGADVADQSESVETTAPAASGEPSEAPTEAASESPEADEASPSESEAAETDSDTPTLNSDDLSDSEEQENDSTEGTPVEELPGADVIGSRMPGN</sequence>
<name>A0A4S8QGC8_9ACTN</name>
<dbReference type="SUPFAM" id="SSF56112">
    <property type="entry name" value="Protein kinase-like (PK-like)"/>
    <property type="match status" value="1"/>
</dbReference>
<dbReference type="Proteomes" id="UP000308760">
    <property type="component" value="Unassembled WGS sequence"/>
</dbReference>
<feature type="compositionally biased region" description="Acidic residues" evidence="3">
    <location>
        <begin position="402"/>
        <end position="419"/>
    </location>
</feature>
<proteinExistence type="predicted"/>
<keyword evidence="4" id="KW-1133">Transmembrane helix</keyword>